<accession>A0A6A6UJ28</accession>
<name>A0A6A6UJ28_9PEZI</name>
<dbReference type="AlphaFoldDB" id="A0A6A6UJ28"/>
<dbReference type="EMBL" id="MU004233">
    <property type="protein sequence ID" value="KAF2671068.1"/>
    <property type="molecule type" value="Genomic_DNA"/>
</dbReference>
<dbReference type="SUPFAM" id="SSF82171">
    <property type="entry name" value="DPP6 N-terminal domain-like"/>
    <property type="match status" value="1"/>
</dbReference>
<dbReference type="Proteomes" id="UP000799302">
    <property type="component" value="Unassembled WGS sequence"/>
</dbReference>
<evidence type="ECO:0000256" key="1">
    <source>
        <dbReference type="SAM" id="MobiDB-lite"/>
    </source>
</evidence>
<feature type="region of interest" description="Disordered" evidence="1">
    <location>
        <begin position="56"/>
        <end position="176"/>
    </location>
</feature>
<evidence type="ECO:0000313" key="2">
    <source>
        <dbReference type="EMBL" id="KAF2671068.1"/>
    </source>
</evidence>
<dbReference type="OrthoDB" id="5986190at2759"/>
<sequence>MGVSSFRHEKRTWSFKERLVIHIRDHVRDCLQGNTEICDPPQVRLDDLRRLRRQRTDTLPLTQSSVDPPTLGASNPLPILPRTMLPPPPSELPPSTPTNRPGHQPGLSIVLTPDSPGMGSATPGAESDREPPYSALFAKTDKEVTPEAVSQRTSHTSESHSNSLTDSHYNSNSPIPLPAHYSQGSYWTPHASNPPFSPMSSNGPVSPFFPNMTGEPGRFDDEGNRHESMSDIIPLPRNAHGILIHPNVRRTRVEPPRTSSLKLRASALAMSSTDGGVLVAHLVDKRIHLRRVTSRSISNLPDVYLAGYSWTGMSLAGSFLGCWGMSGGSKIVHLRDLNQAHHERTESARSSLKQVAASPRGAFALVCSTELQLMGVREYVDITFINTGSDADKPSNTNGQTLISGSTVSHAAFNDTGDLLFAWIERGEANYVYVWRINYDGNLSASLESPKLYERARAGEYTFKVLPLNTYQGCLVTKTFPRSRDLFRVPFGVQPTGVLLNAPQSVQIPGTLKIFGDHSLLVLDTEKVKPENKRSPFHRSKPFTKIYEWEIDMAGNGTLKNVWQELCAFEGEAKPGMGFCVGKDGGTIIVVVAGLDGLVQVSDFKPAVLETMEE</sequence>
<feature type="compositionally biased region" description="Pro residues" evidence="1">
    <location>
        <begin position="84"/>
        <end position="96"/>
    </location>
</feature>
<feature type="compositionally biased region" description="Polar residues" evidence="1">
    <location>
        <begin position="148"/>
        <end position="174"/>
    </location>
</feature>
<reference evidence="2" key="1">
    <citation type="journal article" date="2020" name="Stud. Mycol.">
        <title>101 Dothideomycetes genomes: a test case for predicting lifestyles and emergence of pathogens.</title>
        <authorList>
            <person name="Haridas S."/>
            <person name="Albert R."/>
            <person name="Binder M."/>
            <person name="Bloem J."/>
            <person name="Labutti K."/>
            <person name="Salamov A."/>
            <person name="Andreopoulos B."/>
            <person name="Baker S."/>
            <person name="Barry K."/>
            <person name="Bills G."/>
            <person name="Bluhm B."/>
            <person name="Cannon C."/>
            <person name="Castanera R."/>
            <person name="Culley D."/>
            <person name="Daum C."/>
            <person name="Ezra D."/>
            <person name="Gonzalez J."/>
            <person name="Henrissat B."/>
            <person name="Kuo A."/>
            <person name="Liang C."/>
            <person name="Lipzen A."/>
            <person name="Lutzoni F."/>
            <person name="Magnuson J."/>
            <person name="Mondo S."/>
            <person name="Nolan M."/>
            <person name="Ohm R."/>
            <person name="Pangilinan J."/>
            <person name="Park H.-J."/>
            <person name="Ramirez L."/>
            <person name="Alfaro M."/>
            <person name="Sun H."/>
            <person name="Tritt A."/>
            <person name="Yoshinaga Y."/>
            <person name="Zwiers L.-H."/>
            <person name="Turgeon B."/>
            <person name="Goodwin S."/>
            <person name="Spatafora J."/>
            <person name="Crous P."/>
            <person name="Grigoriev I."/>
        </authorList>
    </citation>
    <scope>NUCLEOTIDE SEQUENCE</scope>
    <source>
        <strain evidence="2">CBS 115976</strain>
    </source>
</reference>
<proteinExistence type="predicted"/>
<gene>
    <name evidence="2" type="ORF">BT63DRAFT_207270</name>
</gene>
<keyword evidence="3" id="KW-1185">Reference proteome</keyword>
<evidence type="ECO:0000313" key="3">
    <source>
        <dbReference type="Proteomes" id="UP000799302"/>
    </source>
</evidence>
<protein>
    <submittedName>
        <fullName evidence="2">Uncharacterized protein</fullName>
    </submittedName>
</protein>
<organism evidence="2 3">
    <name type="scientific">Microthyrium microscopicum</name>
    <dbReference type="NCBI Taxonomy" id="703497"/>
    <lineage>
        <taxon>Eukaryota</taxon>
        <taxon>Fungi</taxon>
        <taxon>Dikarya</taxon>
        <taxon>Ascomycota</taxon>
        <taxon>Pezizomycotina</taxon>
        <taxon>Dothideomycetes</taxon>
        <taxon>Dothideomycetes incertae sedis</taxon>
        <taxon>Microthyriales</taxon>
        <taxon>Microthyriaceae</taxon>
        <taxon>Microthyrium</taxon>
    </lineage>
</organism>